<reference evidence="1 2" key="1">
    <citation type="submission" date="2013-12" db="EMBL/GenBank/DDBJ databases">
        <title>Draft genome of the parsitic nematode Ancylostoma duodenale.</title>
        <authorList>
            <person name="Mitreva M."/>
        </authorList>
    </citation>
    <scope>NUCLEOTIDE SEQUENCE [LARGE SCALE GENOMIC DNA]</scope>
    <source>
        <strain evidence="1 2">Zhejiang</strain>
    </source>
</reference>
<dbReference type="AlphaFoldDB" id="A0A0C2FIV7"/>
<keyword evidence="2" id="KW-1185">Reference proteome</keyword>
<dbReference type="OrthoDB" id="5865541at2759"/>
<evidence type="ECO:0000313" key="1">
    <source>
        <dbReference type="EMBL" id="KIH46679.1"/>
    </source>
</evidence>
<gene>
    <name evidence="1" type="ORF">ANCDUO_23267</name>
</gene>
<dbReference type="Proteomes" id="UP000054047">
    <property type="component" value="Unassembled WGS sequence"/>
</dbReference>
<name>A0A0C2FIV7_9BILA</name>
<evidence type="ECO:0000313" key="2">
    <source>
        <dbReference type="Proteomes" id="UP000054047"/>
    </source>
</evidence>
<accession>A0A0C2FIV7</accession>
<sequence length="161" mass="18688">MKVEAITAIYGGAVDTIAKEELRKEGMSSNTKDDFETYWEDREGYRTIENVYELIQSLEMRLTELDMQEMQVSYSDEFDNLERRRTENIEGTEPFAPTGAFTSFGGTQASHPSQTIPAHWYKRELRIPEFNGNPTEFEAFWEIFSELISTYISNLIQISKN</sequence>
<proteinExistence type="predicted"/>
<dbReference type="EMBL" id="KN768706">
    <property type="protein sequence ID" value="KIH46679.1"/>
    <property type="molecule type" value="Genomic_DNA"/>
</dbReference>
<protein>
    <submittedName>
        <fullName evidence="1">Uncharacterized protein</fullName>
    </submittedName>
</protein>
<organism evidence="1 2">
    <name type="scientific">Ancylostoma duodenale</name>
    <dbReference type="NCBI Taxonomy" id="51022"/>
    <lineage>
        <taxon>Eukaryota</taxon>
        <taxon>Metazoa</taxon>
        <taxon>Ecdysozoa</taxon>
        <taxon>Nematoda</taxon>
        <taxon>Chromadorea</taxon>
        <taxon>Rhabditida</taxon>
        <taxon>Rhabditina</taxon>
        <taxon>Rhabditomorpha</taxon>
        <taxon>Strongyloidea</taxon>
        <taxon>Ancylostomatidae</taxon>
        <taxon>Ancylostomatinae</taxon>
        <taxon>Ancylostoma</taxon>
    </lineage>
</organism>